<accession>A0AAD7H7D2</accession>
<evidence type="ECO:0000256" key="1">
    <source>
        <dbReference type="SAM" id="MobiDB-lite"/>
    </source>
</evidence>
<proteinExistence type="predicted"/>
<name>A0AAD7H7D2_9AGAR</name>
<evidence type="ECO:0000259" key="2">
    <source>
        <dbReference type="Pfam" id="PF20231"/>
    </source>
</evidence>
<sequence>MSMPTRSMIDIDAGLMITAAVCFVSPTASMAQPSGHSNARMPPGRISRTSFVGTQPYLPITLGSLSLLMLFLPKHPFKDEYPFARDPDLELEEPDESEHSESDDSDYDPAAEVFVDEPSDSESDSGLDEEVLKPPIQIQQTAQLRANFECTRDAKIPYARSGLLNSQELPHILQCWWKPPQTTKKHRHPKGALSIMQEFAFECSQEVLEQELESLADLLKYPAGEDVMEKELTGTSLPEMVIQVKKNFTQSLEGIDAIGTVIETAGAKPQKRSSQDCGHLQKLFAIYFKFKGLSAKGFDTLHAIELTMSNKWTGDAVGRISDVAMDDLKKLMDRFPWLMSDYNILLAFRIFSQRIDKKNLLRLGNGTAGIVHLLLFTSSHDTTLQYLLGTVNIPDASYEDNSHLILEYLWQLRLRGKKLQRKIGLEEVMAWIGNQLTVDRLHHLFKFRVKMTTPLTRLAHCPSWISPHLDGVCQFHSSISERPKDVDSVPHSINWGKKACRLWKRRVRELWLEVSGAKCLADLRADN</sequence>
<dbReference type="Proteomes" id="UP001215280">
    <property type="component" value="Unassembled WGS sequence"/>
</dbReference>
<dbReference type="InterPro" id="IPR046496">
    <property type="entry name" value="DUF6589"/>
</dbReference>
<comment type="caution">
    <text evidence="3">The sequence shown here is derived from an EMBL/GenBank/DDBJ whole genome shotgun (WGS) entry which is preliminary data.</text>
</comment>
<keyword evidence="4" id="KW-1185">Reference proteome</keyword>
<reference evidence="3" key="1">
    <citation type="submission" date="2023-03" db="EMBL/GenBank/DDBJ databases">
        <title>Massive genome expansion in bonnet fungi (Mycena s.s.) driven by repeated elements and novel gene families across ecological guilds.</title>
        <authorList>
            <consortium name="Lawrence Berkeley National Laboratory"/>
            <person name="Harder C.B."/>
            <person name="Miyauchi S."/>
            <person name="Viragh M."/>
            <person name="Kuo A."/>
            <person name="Thoen E."/>
            <person name="Andreopoulos B."/>
            <person name="Lu D."/>
            <person name="Skrede I."/>
            <person name="Drula E."/>
            <person name="Henrissat B."/>
            <person name="Morin E."/>
            <person name="Kohler A."/>
            <person name="Barry K."/>
            <person name="LaButti K."/>
            <person name="Morin E."/>
            <person name="Salamov A."/>
            <person name="Lipzen A."/>
            <person name="Mereny Z."/>
            <person name="Hegedus B."/>
            <person name="Baldrian P."/>
            <person name="Stursova M."/>
            <person name="Weitz H."/>
            <person name="Taylor A."/>
            <person name="Grigoriev I.V."/>
            <person name="Nagy L.G."/>
            <person name="Martin F."/>
            <person name="Kauserud H."/>
        </authorList>
    </citation>
    <scope>NUCLEOTIDE SEQUENCE</scope>
    <source>
        <strain evidence="3">CBHHK188m</strain>
    </source>
</reference>
<evidence type="ECO:0000313" key="4">
    <source>
        <dbReference type="Proteomes" id="UP001215280"/>
    </source>
</evidence>
<evidence type="ECO:0000313" key="3">
    <source>
        <dbReference type="EMBL" id="KAJ7713764.1"/>
    </source>
</evidence>
<dbReference type="AlphaFoldDB" id="A0AAD7H7D2"/>
<dbReference type="EMBL" id="JARJLG010000385">
    <property type="protein sequence ID" value="KAJ7713764.1"/>
    <property type="molecule type" value="Genomic_DNA"/>
</dbReference>
<feature type="domain" description="DUF6589" evidence="2">
    <location>
        <begin position="381"/>
        <end position="460"/>
    </location>
</feature>
<feature type="region of interest" description="Disordered" evidence="1">
    <location>
        <begin position="90"/>
        <end position="109"/>
    </location>
</feature>
<organism evidence="3 4">
    <name type="scientific">Mycena maculata</name>
    <dbReference type="NCBI Taxonomy" id="230809"/>
    <lineage>
        <taxon>Eukaryota</taxon>
        <taxon>Fungi</taxon>
        <taxon>Dikarya</taxon>
        <taxon>Basidiomycota</taxon>
        <taxon>Agaricomycotina</taxon>
        <taxon>Agaricomycetes</taxon>
        <taxon>Agaricomycetidae</taxon>
        <taxon>Agaricales</taxon>
        <taxon>Marasmiineae</taxon>
        <taxon>Mycenaceae</taxon>
        <taxon>Mycena</taxon>
    </lineage>
</organism>
<gene>
    <name evidence="3" type="ORF">DFH07DRAFT_785880</name>
</gene>
<dbReference type="Pfam" id="PF20231">
    <property type="entry name" value="DUF6589"/>
    <property type="match status" value="1"/>
</dbReference>
<protein>
    <recommendedName>
        <fullName evidence="2">DUF6589 domain-containing protein</fullName>
    </recommendedName>
</protein>